<evidence type="ECO:0000313" key="3">
    <source>
        <dbReference type="Proteomes" id="UP000186817"/>
    </source>
</evidence>
<evidence type="ECO:0000256" key="1">
    <source>
        <dbReference type="SAM" id="MobiDB-lite"/>
    </source>
</evidence>
<gene>
    <name evidence="2" type="ORF">AK812_SmicGene26065</name>
</gene>
<evidence type="ECO:0000313" key="2">
    <source>
        <dbReference type="EMBL" id="OLP92166.1"/>
    </source>
</evidence>
<name>A0A1Q9DAE6_SYMMI</name>
<feature type="compositionally biased region" description="Acidic residues" evidence="1">
    <location>
        <begin position="103"/>
        <end position="148"/>
    </location>
</feature>
<keyword evidence="3" id="KW-1185">Reference proteome</keyword>
<reference evidence="2 3" key="1">
    <citation type="submission" date="2016-02" db="EMBL/GenBank/DDBJ databases">
        <title>Genome analysis of coral dinoflagellate symbionts highlights evolutionary adaptations to a symbiotic lifestyle.</title>
        <authorList>
            <person name="Aranda M."/>
            <person name="Li Y."/>
            <person name="Liew Y.J."/>
            <person name="Baumgarten S."/>
            <person name="Simakov O."/>
            <person name="Wilson M."/>
            <person name="Piel J."/>
            <person name="Ashoor H."/>
            <person name="Bougouffa S."/>
            <person name="Bajic V.B."/>
            <person name="Ryu T."/>
            <person name="Ravasi T."/>
            <person name="Bayer T."/>
            <person name="Micklem G."/>
            <person name="Kim H."/>
            <person name="Bhak J."/>
            <person name="Lajeunesse T.C."/>
            <person name="Voolstra C.R."/>
        </authorList>
    </citation>
    <scope>NUCLEOTIDE SEQUENCE [LARGE SCALE GENOMIC DNA]</scope>
    <source>
        <strain evidence="2 3">CCMP2467</strain>
    </source>
</reference>
<feature type="compositionally biased region" description="Basic and acidic residues" evidence="1">
    <location>
        <begin position="90"/>
        <end position="102"/>
    </location>
</feature>
<feature type="region of interest" description="Disordered" evidence="1">
    <location>
        <begin position="1"/>
        <end position="26"/>
    </location>
</feature>
<proteinExistence type="predicted"/>
<protein>
    <submittedName>
        <fullName evidence="2">Uncharacterized protein</fullName>
    </submittedName>
</protein>
<sequence length="148" mass="16733">MITMQATKPVGGRDEEEEEEEEEEEGVELMVRAVDVFRQVSAYILPAYFSLLWELLPRASNVSECEVDDDDVEGEISDGAAALAPAASWRRPDTRSAERNRADDDDDDDDEDNEDVDNDDEDAEEEEEEEAEEDVDDHNDDDDEDGDQ</sequence>
<dbReference type="AlphaFoldDB" id="A0A1Q9DAE6"/>
<accession>A0A1Q9DAE6</accession>
<dbReference type="EMBL" id="LSRX01000633">
    <property type="protein sequence ID" value="OLP92166.1"/>
    <property type="molecule type" value="Genomic_DNA"/>
</dbReference>
<feature type="compositionally biased region" description="Acidic residues" evidence="1">
    <location>
        <begin position="14"/>
        <end position="26"/>
    </location>
</feature>
<feature type="region of interest" description="Disordered" evidence="1">
    <location>
        <begin position="80"/>
        <end position="148"/>
    </location>
</feature>
<organism evidence="2 3">
    <name type="scientific">Symbiodinium microadriaticum</name>
    <name type="common">Dinoflagellate</name>
    <name type="synonym">Zooxanthella microadriatica</name>
    <dbReference type="NCBI Taxonomy" id="2951"/>
    <lineage>
        <taxon>Eukaryota</taxon>
        <taxon>Sar</taxon>
        <taxon>Alveolata</taxon>
        <taxon>Dinophyceae</taxon>
        <taxon>Suessiales</taxon>
        <taxon>Symbiodiniaceae</taxon>
        <taxon>Symbiodinium</taxon>
    </lineage>
</organism>
<dbReference type="Proteomes" id="UP000186817">
    <property type="component" value="Unassembled WGS sequence"/>
</dbReference>
<comment type="caution">
    <text evidence="2">The sequence shown here is derived from an EMBL/GenBank/DDBJ whole genome shotgun (WGS) entry which is preliminary data.</text>
</comment>